<keyword evidence="3 6" id="KW-0812">Transmembrane</keyword>
<feature type="transmembrane region" description="Helical" evidence="6">
    <location>
        <begin position="402"/>
        <end position="423"/>
    </location>
</feature>
<feature type="transmembrane region" description="Helical" evidence="6">
    <location>
        <begin position="499"/>
        <end position="519"/>
    </location>
</feature>
<name>A0A016VNI3_9BILA</name>
<dbReference type="InterPro" id="IPR036259">
    <property type="entry name" value="MFS_trans_sf"/>
</dbReference>
<protein>
    <submittedName>
        <fullName evidence="7">Uncharacterized protein</fullName>
    </submittedName>
</protein>
<feature type="transmembrane region" description="Helical" evidence="6">
    <location>
        <begin position="225"/>
        <end position="245"/>
    </location>
</feature>
<gene>
    <name evidence="7" type="primary">Acey_s0006.g2808</name>
    <name evidence="7" type="ORF">Y032_0006g2808</name>
</gene>
<keyword evidence="8" id="KW-1185">Reference proteome</keyword>
<comment type="caution">
    <text evidence="7">The sequence shown here is derived from an EMBL/GenBank/DDBJ whole genome shotgun (WGS) entry which is preliminary data.</text>
</comment>
<evidence type="ECO:0000256" key="5">
    <source>
        <dbReference type="ARBA" id="ARBA00023136"/>
    </source>
</evidence>
<evidence type="ECO:0000256" key="4">
    <source>
        <dbReference type="ARBA" id="ARBA00022989"/>
    </source>
</evidence>
<feature type="transmembrane region" description="Helical" evidence="6">
    <location>
        <begin position="435"/>
        <end position="455"/>
    </location>
</feature>
<feature type="transmembrane region" description="Helical" evidence="6">
    <location>
        <begin position="161"/>
        <end position="181"/>
    </location>
</feature>
<comment type="subcellular location">
    <subcellularLocation>
        <location evidence="1">Membrane</location>
        <topology evidence="1">Multi-pass membrane protein</topology>
    </subcellularLocation>
</comment>
<feature type="transmembrane region" description="Helical" evidence="6">
    <location>
        <begin position="566"/>
        <end position="588"/>
    </location>
</feature>
<evidence type="ECO:0000256" key="2">
    <source>
        <dbReference type="ARBA" id="ARBA00009172"/>
    </source>
</evidence>
<dbReference type="Gene3D" id="1.20.1250.20">
    <property type="entry name" value="MFS general substrate transporter like domains"/>
    <property type="match status" value="2"/>
</dbReference>
<feature type="transmembrane region" description="Helical" evidence="6">
    <location>
        <begin position="540"/>
        <end position="560"/>
    </location>
</feature>
<sequence length="613" mass="67291">MIVGGAILAGIFSLNHSAPELTSLLNTTSGNAGHAYRQFSDMEIRMMYGAFTAVTLCANLILALTPSREIPDCIEGKHNKLRRTFKEELGEEKMYFEPKKLAEIDHCAIADMVLAAFLNKRMIALSPLFLHLGFYGSFWICVYPTTLVFTKSLSNHIYLPAFYSLTVGTGEVVMGVIISTLSKRIKDFGLKPTMYCAFGLTTVILAVMVAAVPKSATVGLTDEPAWLVQPSVVLSVFTAFLIGLADSAANNVRTVICALALPDRRAQAFAISKFYQGSLYSTSIHGDILERNLDSMIVGGAILAGIFSLNHSAPELSPLLNTTSAHAGHAYRQFSDMEIRMMYGAFTAVTLCANLIFALAPSREIPDCIEGKHNKLRRTFKEELDMVLAAFVNKRMIALSPLFLHLGFYTSFWVCVYPTTLVFTKSLSNHIYLPAFYSLTVGTGEVVMGIIISTLSKRIKDFGLKPTMFCGFGLTSVILAVMVAAVPKSATVGLTDEPAWLVQPSVVLSVFTAFLIGLADSCVNNVRTVICALALPDHRAQAFAISKFYQAFAGTILMFLSPYLSIYHYSALLFFTLCLSTSCFVHVAGRTKRMERESIRQYLDAKDVLPEKY</sequence>
<feature type="transmembrane region" description="Helical" evidence="6">
    <location>
        <begin position="193"/>
        <end position="213"/>
    </location>
</feature>
<dbReference type="GO" id="GO:0016020">
    <property type="term" value="C:membrane"/>
    <property type="evidence" value="ECO:0007669"/>
    <property type="project" value="UniProtKB-SubCell"/>
</dbReference>
<keyword evidence="5 6" id="KW-0472">Membrane</keyword>
<evidence type="ECO:0000256" key="1">
    <source>
        <dbReference type="ARBA" id="ARBA00004141"/>
    </source>
</evidence>
<evidence type="ECO:0000313" key="8">
    <source>
        <dbReference type="Proteomes" id="UP000024635"/>
    </source>
</evidence>
<dbReference type="OrthoDB" id="5868289at2759"/>
<comment type="similarity">
    <text evidence="2">Belongs to the unc-93 family.</text>
</comment>
<feature type="transmembrane region" description="Helical" evidence="6">
    <location>
        <begin position="467"/>
        <end position="487"/>
    </location>
</feature>
<dbReference type="PANTHER" id="PTHR23294:SF18">
    <property type="entry name" value="UNC93-LIKE PROTEIN MFSD11"/>
    <property type="match status" value="1"/>
</dbReference>
<feature type="transmembrane region" description="Helical" evidence="6">
    <location>
        <begin position="128"/>
        <end position="149"/>
    </location>
</feature>
<dbReference type="SUPFAM" id="SSF103473">
    <property type="entry name" value="MFS general substrate transporter"/>
    <property type="match status" value="2"/>
</dbReference>
<evidence type="ECO:0000256" key="6">
    <source>
        <dbReference type="SAM" id="Phobius"/>
    </source>
</evidence>
<evidence type="ECO:0000256" key="3">
    <source>
        <dbReference type="ARBA" id="ARBA00022692"/>
    </source>
</evidence>
<dbReference type="STRING" id="53326.A0A016VNI3"/>
<dbReference type="InterPro" id="IPR051617">
    <property type="entry name" value="UNC-93-like_regulator"/>
</dbReference>
<dbReference type="Pfam" id="PF05978">
    <property type="entry name" value="UNC-93"/>
    <property type="match status" value="2"/>
</dbReference>
<feature type="transmembrane region" description="Helical" evidence="6">
    <location>
        <begin position="46"/>
        <end position="64"/>
    </location>
</feature>
<evidence type="ECO:0000313" key="7">
    <source>
        <dbReference type="EMBL" id="EYC29139.1"/>
    </source>
</evidence>
<dbReference type="EMBL" id="JARK01001342">
    <property type="protein sequence ID" value="EYC29139.1"/>
    <property type="molecule type" value="Genomic_DNA"/>
</dbReference>
<reference evidence="8" key="1">
    <citation type="journal article" date="2015" name="Nat. Genet.">
        <title>The genome and transcriptome of the zoonotic hookworm Ancylostoma ceylanicum identify infection-specific gene families.</title>
        <authorList>
            <person name="Schwarz E.M."/>
            <person name="Hu Y."/>
            <person name="Antoshechkin I."/>
            <person name="Miller M.M."/>
            <person name="Sternberg P.W."/>
            <person name="Aroian R.V."/>
        </authorList>
    </citation>
    <scope>NUCLEOTIDE SEQUENCE</scope>
    <source>
        <strain evidence="8">HY135</strain>
    </source>
</reference>
<dbReference type="Proteomes" id="UP000024635">
    <property type="component" value="Unassembled WGS sequence"/>
</dbReference>
<dbReference type="PANTHER" id="PTHR23294">
    <property type="entry name" value="ET TRANSLATION PRODUCT-RELATED"/>
    <property type="match status" value="1"/>
</dbReference>
<dbReference type="InterPro" id="IPR010291">
    <property type="entry name" value="Ion_channel_UNC-93"/>
</dbReference>
<proteinExistence type="inferred from homology"/>
<accession>A0A016VNI3</accession>
<dbReference type="AlphaFoldDB" id="A0A016VNI3"/>
<keyword evidence="4 6" id="KW-1133">Transmembrane helix</keyword>
<organism evidence="7 8">
    <name type="scientific">Ancylostoma ceylanicum</name>
    <dbReference type="NCBI Taxonomy" id="53326"/>
    <lineage>
        <taxon>Eukaryota</taxon>
        <taxon>Metazoa</taxon>
        <taxon>Ecdysozoa</taxon>
        <taxon>Nematoda</taxon>
        <taxon>Chromadorea</taxon>
        <taxon>Rhabditida</taxon>
        <taxon>Rhabditina</taxon>
        <taxon>Rhabditomorpha</taxon>
        <taxon>Strongyloidea</taxon>
        <taxon>Ancylostomatidae</taxon>
        <taxon>Ancylostomatinae</taxon>
        <taxon>Ancylostoma</taxon>
    </lineage>
</organism>